<reference evidence="2 3" key="1">
    <citation type="submission" date="2019-04" db="EMBL/GenBank/DDBJ databases">
        <title>Genome sequence of strain 7209-2.</title>
        <authorList>
            <person name="Gao J."/>
            <person name="Sun J."/>
        </authorList>
    </citation>
    <scope>NUCLEOTIDE SEQUENCE [LARGE SCALE GENOMIC DNA]</scope>
    <source>
        <strain evidence="2 3">7209-2</strain>
    </source>
</reference>
<protein>
    <submittedName>
        <fullName evidence="2">RES domain-containing protein</fullName>
    </submittedName>
</protein>
<dbReference type="Pfam" id="PF08808">
    <property type="entry name" value="RES"/>
    <property type="match status" value="1"/>
</dbReference>
<comment type="caution">
    <text evidence="2">The sequence shown here is derived from an EMBL/GenBank/DDBJ whole genome shotgun (WGS) entry which is preliminary data.</text>
</comment>
<evidence type="ECO:0000313" key="2">
    <source>
        <dbReference type="EMBL" id="THV12814.1"/>
    </source>
</evidence>
<evidence type="ECO:0000259" key="1">
    <source>
        <dbReference type="Pfam" id="PF08808"/>
    </source>
</evidence>
<dbReference type="InterPro" id="IPR014914">
    <property type="entry name" value="RES_dom"/>
</dbReference>
<gene>
    <name evidence="2" type="ORF">E9677_16620</name>
</gene>
<dbReference type="Proteomes" id="UP000309667">
    <property type="component" value="Unassembled WGS sequence"/>
</dbReference>
<proteinExistence type="predicted"/>
<sequence length="77" mass="8559">MDTAALADITWHDQIKSSGEAKTQAFARQLVKDDYHGLLVRSFVHDSSPSDLNLALWQWGGKAPLRLIVIDDENPLA</sequence>
<organism evidence="2 3">
    <name type="scientific">Rhizobium rhizophilum</name>
    <dbReference type="NCBI Taxonomy" id="1850373"/>
    <lineage>
        <taxon>Bacteria</taxon>
        <taxon>Pseudomonadati</taxon>
        <taxon>Pseudomonadota</taxon>
        <taxon>Alphaproteobacteria</taxon>
        <taxon>Hyphomicrobiales</taxon>
        <taxon>Rhizobiaceae</taxon>
        <taxon>Rhizobium/Agrobacterium group</taxon>
        <taxon>Rhizobium</taxon>
    </lineage>
</organism>
<evidence type="ECO:0000313" key="3">
    <source>
        <dbReference type="Proteomes" id="UP000309667"/>
    </source>
</evidence>
<feature type="domain" description="RES" evidence="1">
    <location>
        <begin position="4"/>
        <end position="72"/>
    </location>
</feature>
<accession>A0ABY2QV24</accession>
<dbReference type="EMBL" id="STGT01000004">
    <property type="protein sequence ID" value="THV12814.1"/>
    <property type="molecule type" value="Genomic_DNA"/>
</dbReference>
<keyword evidence="3" id="KW-1185">Reference proteome</keyword>
<name>A0ABY2QV24_9HYPH</name>